<dbReference type="OrthoDB" id="743724at2"/>
<evidence type="ECO:0000313" key="2">
    <source>
        <dbReference type="Proteomes" id="UP000307507"/>
    </source>
</evidence>
<reference evidence="1 2" key="1">
    <citation type="submission" date="2019-04" db="EMBL/GenBank/DDBJ databases">
        <title>Flavobacterium sp. nov. isolated from construction timber.</title>
        <authorList>
            <person name="Lin S.-Y."/>
            <person name="Chang C.-T."/>
            <person name="Young C.-C."/>
        </authorList>
    </citation>
    <scope>NUCLEOTIDE SEQUENCE [LARGE SCALE GENOMIC DNA]</scope>
    <source>
        <strain evidence="1 2">CC-CTC003</strain>
    </source>
</reference>
<accession>A0A4V6RWS1</accession>
<dbReference type="AlphaFoldDB" id="A0A4V6RWS1"/>
<gene>
    <name evidence="1" type="ORF">E6C50_13670</name>
</gene>
<sequence length="319" mass="36260">MKSWHKLLPAIFKHEKIALLLLLLVSGAVFAQGTDRGLWLYGKDIGYSDDTAVIEKEGIVGVANCYVRDMPSTSGKLIDSLQLGKRVLVKRLTQKTQKIKGIDMNWVEIQYLSGITTKKGYLWLGFLALDFKTTNTLSFLTVLERVSAKKEEDGSVSPEYVLGIKVLDQNNALLDSKEIRKDINDTPYHKESLMGNYGLRNIQNLYRISFSGGVFGIPTYYFYFGWTGTKLLVLPEKMSIVKAAVYSYNETFIFPDEPGGKPGYIFKIIEESKGRISANEDESEIIPTENEVWKETYTWDGEKVIFIKKSLQQKELFKQ</sequence>
<comment type="caution">
    <text evidence="1">The sequence shown here is derived from an EMBL/GenBank/DDBJ whole genome shotgun (WGS) entry which is preliminary data.</text>
</comment>
<evidence type="ECO:0000313" key="1">
    <source>
        <dbReference type="EMBL" id="THF48795.1"/>
    </source>
</evidence>
<protein>
    <recommendedName>
        <fullName evidence="3">SH3 domain-containing protein</fullName>
    </recommendedName>
</protein>
<dbReference type="Gene3D" id="2.30.30.40">
    <property type="entry name" value="SH3 Domains"/>
    <property type="match status" value="1"/>
</dbReference>
<keyword evidence="2" id="KW-1185">Reference proteome</keyword>
<evidence type="ECO:0008006" key="3">
    <source>
        <dbReference type="Google" id="ProtNLM"/>
    </source>
</evidence>
<dbReference type="Proteomes" id="UP000307507">
    <property type="component" value="Unassembled WGS sequence"/>
</dbReference>
<proteinExistence type="predicted"/>
<dbReference type="RefSeq" id="WP_136403788.1">
    <property type="nucleotide sequence ID" value="NZ_SSNZ01000007.1"/>
</dbReference>
<name>A0A4V6RWS1_9FLAO</name>
<organism evidence="1 2">
    <name type="scientific">Flavobacterium supellecticarium</name>
    <dbReference type="NCBI Taxonomy" id="2565924"/>
    <lineage>
        <taxon>Bacteria</taxon>
        <taxon>Pseudomonadati</taxon>
        <taxon>Bacteroidota</taxon>
        <taxon>Flavobacteriia</taxon>
        <taxon>Flavobacteriales</taxon>
        <taxon>Flavobacteriaceae</taxon>
        <taxon>Flavobacterium</taxon>
    </lineage>
</organism>
<dbReference type="EMBL" id="SSNZ01000007">
    <property type="protein sequence ID" value="THF48795.1"/>
    <property type="molecule type" value="Genomic_DNA"/>
</dbReference>